<accession>A0A2N3LKZ6</accession>
<evidence type="ECO:0000256" key="1">
    <source>
        <dbReference type="ARBA" id="ARBA00010552"/>
    </source>
</evidence>
<evidence type="ECO:0000313" key="2">
    <source>
        <dbReference type="EMBL" id="PKR85301.1"/>
    </source>
</evidence>
<dbReference type="InterPro" id="IPR006175">
    <property type="entry name" value="YjgF/YER057c/UK114"/>
</dbReference>
<keyword evidence="3" id="KW-1185">Reference proteome</keyword>
<dbReference type="InterPro" id="IPR019897">
    <property type="entry name" value="RidA_CS"/>
</dbReference>
<dbReference type="Proteomes" id="UP000233440">
    <property type="component" value="Unassembled WGS sequence"/>
</dbReference>
<dbReference type="PANTHER" id="PTHR11803">
    <property type="entry name" value="2-IMINOBUTANOATE/2-IMINOPROPANOATE DEAMINASE RIDA"/>
    <property type="match status" value="1"/>
</dbReference>
<dbReference type="AlphaFoldDB" id="A0A2N3LKZ6"/>
<organism evidence="2 3">
    <name type="scientific">Heyndrickxia camelliae</name>
    <dbReference type="NCBI Taxonomy" id="1707093"/>
    <lineage>
        <taxon>Bacteria</taxon>
        <taxon>Bacillati</taxon>
        <taxon>Bacillota</taxon>
        <taxon>Bacilli</taxon>
        <taxon>Bacillales</taxon>
        <taxon>Bacillaceae</taxon>
        <taxon>Heyndrickxia</taxon>
    </lineage>
</organism>
<dbReference type="PROSITE" id="PS01094">
    <property type="entry name" value="UPF0076"/>
    <property type="match status" value="1"/>
</dbReference>
<dbReference type="GO" id="GO:0019239">
    <property type="term" value="F:deaminase activity"/>
    <property type="evidence" value="ECO:0007669"/>
    <property type="project" value="TreeGrafter"/>
</dbReference>
<reference evidence="2 3" key="1">
    <citation type="submission" date="2017-11" db="EMBL/GenBank/DDBJ databases">
        <title>Bacillus camelliae sp. nov., isolated from pu'er tea.</title>
        <authorList>
            <person name="Niu L."/>
        </authorList>
    </citation>
    <scope>NUCLEOTIDE SEQUENCE [LARGE SCALE GENOMIC DNA]</scope>
    <source>
        <strain evidence="2 3">7578-1</strain>
    </source>
</reference>
<dbReference type="NCBIfam" id="TIGR00004">
    <property type="entry name" value="Rid family detoxifying hydrolase"/>
    <property type="match status" value="1"/>
</dbReference>
<proteinExistence type="inferred from homology"/>
<dbReference type="CDD" id="cd00448">
    <property type="entry name" value="YjgF_YER057c_UK114_family"/>
    <property type="match status" value="1"/>
</dbReference>
<evidence type="ECO:0000313" key="3">
    <source>
        <dbReference type="Proteomes" id="UP000233440"/>
    </source>
</evidence>
<dbReference type="Pfam" id="PF01042">
    <property type="entry name" value="Ribonuc_L-PSP"/>
    <property type="match status" value="1"/>
</dbReference>
<dbReference type="OrthoDB" id="9803101at2"/>
<dbReference type="InterPro" id="IPR006056">
    <property type="entry name" value="RidA"/>
</dbReference>
<name>A0A2N3LKZ6_9BACI</name>
<protein>
    <submittedName>
        <fullName evidence="2">Reactive intermediate/imine deaminase</fullName>
    </submittedName>
</protein>
<dbReference type="GO" id="GO:0005829">
    <property type="term" value="C:cytosol"/>
    <property type="evidence" value="ECO:0007669"/>
    <property type="project" value="TreeGrafter"/>
</dbReference>
<dbReference type="Gene3D" id="3.30.1330.40">
    <property type="entry name" value="RutC-like"/>
    <property type="match status" value="1"/>
</dbReference>
<dbReference type="FunFam" id="3.30.1330.40:FF:000001">
    <property type="entry name" value="L-PSP family endoribonuclease"/>
    <property type="match status" value="1"/>
</dbReference>
<sequence>MYKAVFTEKAPKALGPYSQAIRVGDFMFISGQTPINPQTNEIVESDIVLQTRQAMENIKAILEQEGLSLDHLVKTTIFLKDMNQFSIVNEEYGKYLGDHRPARSTVEVSRLPKDALIEIEAIATV</sequence>
<dbReference type="InterPro" id="IPR035959">
    <property type="entry name" value="RutC-like_sf"/>
</dbReference>
<dbReference type="PANTHER" id="PTHR11803:SF39">
    <property type="entry name" value="2-IMINOBUTANOATE_2-IMINOPROPANOATE DEAMINASE"/>
    <property type="match status" value="1"/>
</dbReference>
<comment type="caution">
    <text evidence="2">The sequence shown here is derived from an EMBL/GenBank/DDBJ whole genome shotgun (WGS) entry which is preliminary data.</text>
</comment>
<dbReference type="RefSeq" id="WP_101353857.1">
    <property type="nucleotide sequence ID" value="NZ_PIQO01000005.1"/>
</dbReference>
<dbReference type="EMBL" id="PIQO01000005">
    <property type="protein sequence ID" value="PKR85301.1"/>
    <property type="molecule type" value="Genomic_DNA"/>
</dbReference>
<dbReference type="SUPFAM" id="SSF55298">
    <property type="entry name" value="YjgF-like"/>
    <property type="match status" value="1"/>
</dbReference>
<gene>
    <name evidence="2" type="ORF">CWO92_08890</name>
</gene>
<comment type="similarity">
    <text evidence="1">Belongs to the RutC family.</text>
</comment>